<dbReference type="Gene3D" id="3.40.50.2000">
    <property type="entry name" value="Glycogen Phosphorylase B"/>
    <property type="match status" value="2"/>
</dbReference>
<evidence type="ECO:0000259" key="3">
    <source>
        <dbReference type="Pfam" id="PF00534"/>
    </source>
</evidence>
<dbReference type="RefSeq" id="WP_100510232.1">
    <property type="nucleotide sequence ID" value="NZ_PEBI01000001.1"/>
</dbReference>
<evidence type="ECO:0000256" key="2">
    <source>
        <dbReference type="ARBA" id="ARBA00022679"/>
    </source>
</evidence>
<reference evidence="5 6" key="1">
    <citation type="submission" date="2017-10" db="EMBL/GenBank/DDBJ databases">
        <title>Draft genome sequences of strains TRE 1, TRE 9, TRE H and TRI 7, isolated from tamarins, belonging to four potential novel Bifidobacterium species.</title>
        <authorList>
            <person name="Mattarelli P."/>
            <person name="Modesto M."/>
            <person name="Puglisi E."/>
            <person name="Morelli L."/>
            <person name="Spezio C."/>
            <person name="Bonetti A."/>
            <person name="Sandri C."/>
        </authorList>
    </citation>
    <scope>NUCLEOTIDE SEQUENCE [LARGE SCALE GENOMIC DNA]</scope>
    <source>
        <strain evidence="6">TRE1</strain>
    </source>
</reference>
<dbReference type="Pfam" id="PF13439">
    <property type="entry name" value="Glyco_transf_4"/>
    <property type="match status" value="1"/>
</dbReference>
<proteinExistence type="predicted"/>
<evidence type="ECO:0000256" key="1">
    <source>
        <dbReference type="ARBA" id="ARBA00022676"/>
    </source>
</evidence>
<dbReference type="Pfam" id="PF00534">
    <property type="entry name" value="Glycos_transf_1"/>
    <property type="match status" value="1"/>
</dbReference>
<evidence type="ECO:0000313" key="6">
    <source>
        <dbReference type="Proteomes" id="UP000229095"/>
    </source>
</evidence>
<dbReference type="SUPFAM" id="SSF53756">
    <property type="entry name" value="UDP-Glycosyltransferase/glycogen phosphorylase"/>
    <property type="match status" value="1"/>
</dbReference>
<dbReference type="PANTHER" id="PTHR45947:SF3">
    <property type="entry name" value="SULFOQUINOVOSYL TRANSFERASE SQD2"/>
    <property type="match status" value="1"/>
</dbReference>
<gene>
    <name evidence="5" type="ORF">CS006_02825</name>
</gene>
<dbReference type="InterPro" id="IPR028098">
    <property type="entry name" value="Glyco_trans_4-like_N"/>
</dbReference>
<evidence type="ECO:0000259" key="4">
    <source>
        <dbReference type="Pfam" id="PF13439"/>
    </source>
</evidence>
<dbReference type="InterPro" id="IPR050194">
    <property type="entry name" value="Glycosyltransferase_grp1"/>
</dbReference>
<evidence type="ECO:0000313" key="5">
    <source>
        <dbReference type="EMBL" id="PJM74090.1"/>
    </source>
</evidence>
<dbReference type="AlphaFoldDB" id="A0A2M9HBA6"/>
<dbReference type="Proteomes" id="UP000229095">
    <property type="component" value="Unassembled WGS sequence"/>
</dbReference>
<dbReference type="GO" id="GO:1901137">
    <property type="term" value="P:carbohydrate derivative biosynthetic process"/>
    <property type="evidence" value="ECO:0007669"/>
    <property type="project" value="UniProtKB-ARBA"/>
</dbReference>
<keyword evidence="6" id="KW-1185">Reference proteome</keyword>
<sequence>MHRILHIVPQFQPGDGISSVVMNYAKSVDHTRFVFDVITHRVDHPAYVDAIRNLGGTVHVLPGFSPKALPQLNRWIRDFFAQNRKDYDTVHCHMSNAAFLYLREAKRAGIPVRILHSHQTKYADTFSHAVRNVPLIAWGKRYANVNIACSQQAGAFLFGKHPFILLPNAVDTQRFAFNAATRDEFRANMHLTDGNRLYGNVGRLAIQKNQGFLLNAFRLVHERDDSARLLIIGEGPLKAELHAKAQELGIVDAVIWVDNTSRPDGYYNAMDVFLLPSLHEGLPVSLVEAQCSGLPCLIAEDIDKQSLILPDVQQLPIDHAMVWAQRMLETKDTPRDERAQGQSAVSEAGFDMLRQAKTLETIYLSHAASAR</sequence>
<accession>A0A2M9HBA6</accession>
<name>A0A2M9HBA6_9BIFI</name>
<comment type="caution">
    <text evidence="5">The sequence shown here is derived from an EMBL/GenBank/DDBJ whole genome shotgun (WGS) entry which is preliminary data.</text>
</comment>
<dbReference type="OrthoDB" id="9790710at2"/>
<dbReference type="InterPro" id="IPR001296">
    <property type="entry name" value="Glyco_trans_1"/>
</dbReference>
<feature type="domain" description="Glycosyl transferase family 1" evidence="3">
    <location>
        <begin position="182"/>
        <end position="299"/>
    </location>
</feature>
<organism evidence="5 6">
    <name type="scientific">Bifidobacterium primatium</name>
    <dbReference type="NCBI Taxonomy" id="2045438"/>
    <lineage>
        <taxon>Bacteria</taxon>
        <taxon>Bacillati</taxon>
        <taxon>Actinomycetota</taxon>
        <taxon>Actinomycetes</taxon>
        <taxon>Bifidobacteriales</taxon>
        <taxon>Bifidobacteriaceae</taxon>
        <taxon>Bifidobacterium</taxon>
    </lineage>
</organism>
<dbReference type="PANTHER" id="PTHR45947">
    <property type="entry name" value="SULFOQUINOVOSYL TRANSFERASE SQD2"/>
    <property type="match status" value="1"/>
</dbReference>
<keyword evidence="2 5" id="KW-0808">Transferase</keyword>
<dbReference type="EMBL" id="PEBI01000001">
    <property type="protein sequence ID" value="PJM74090.1"/>
    <property type="molecule type" value="Genomic_DNA"/>
</dbReference>
<keyword evidence="1" id="KW-0328">Glycosyltransferase</keyword>
<dbReference type="GO" id="GO:0016757">
    <property type="term" value="F:glycosyltransferase activity"/>
    <property type="evidence" value="ECO:0007669"/>
    <property type="project" value="UniProtKB-KW"/>
</dbReference>
<protein>
    <submittedName>
        <fullName evidence="5">Glycosyltransferase</fullName>
    </submittedName>
</protein>
<feature type="domain" description="Glycosyltransferase subfamily 4-like N-terminal" evidence="4">
    <location>
        <begin position="15"/>
        <end position="174"/>
    </location>
</feature>